<feature type="domain" description="DUF306" evidence="2">
    <location>
        <begin position="36"/>
        <end position="138"/>
    </location>
</feature>
<feature type="chain" id="PRO_5003598887" description="DUF306 domain-containing protein" evidence="1">
    <location>
        <begin position="21"/>
        <end position="145"/>
    </location>
</feature>
<evidence type="ECO:0000313" key="4">
    <source>
        <dbReference type="Proteomes" id="UP000005038"/>
    </source>
</evidence>
<dbReference type="InterPro" id="IPR053147">
    <property type="entry name" value="Hsp_HslJ-like"/>
</dbReference>
<dbReference type="Pfam" id="PF03724">
    <property type="entry name" value="META"/>
    <property type="match status" value="1"/>
</dbReference>
<dbReference type="InterPro" id="IPR005184">
    <property type="entry name" value="DUF306_Meta_HslJ"/>
</dbReference>
<dbReference type="AlphaFoldDB" id="H5TIT5"/>
<evidence type="ECO:0000256" key="1">
    <source>
        <dbReference type="SAM" id="SignalP"/>
    </source>
</evidence>
<dbReference type="PANTHER" id="PTHR35535:SF2">
    <property type="entry name" value="DUF306 DOMAIN-CONTAINING PROTEIN"/>
    <property type="match status" value="1"/>
</dbReference>
<accession>H5TIT5</accession>
<dbReference type="EMBL" id="BAFB01000064">
    <property type="protein sequence ID" value="GAB33393.1"/>
    <property type="molecule type" value="Genomic_DNA"/>
</dbReference>
<dbReference type="PANTHER" id="PTHR35535">
    <property type="entry name" value="HEAT SHOCK PROTEIN HSLJ"/>
    <property type="match status" value="1"/>
</dbReference>
<protein>
    <recommendedName>
        <fullName evidence="2">DUF306 domain-containing protein</fullName>
    </recommendedName>
</protein>
<feature type="signal peptide" evidence="1">
    <location>
        <begin position="1"/>
        <end position="20"/>
    </location>
</feature>
<dbReference type="PROSITE" id="PS51257">
    <property type="entry name" value="PROKAR_LIPOPROTEIN"/>
    <property type="match status" value="1"/>
</dbReference>
<dbReference type="Gene3D" id="2.40.128.270">
    <property type="match status" value="1"/>
</dbReference>
<name>H5TIT5_GORO1</name>
<keyword evidence="4" id="KW-1185">Reference proteome</keyword>
<dbReference type="Proteomes" id="UP000005038">
    <property type="component" value="Unassembled WGS sequence"/>
</dbReference>
<gene>
    <name evidence="3" type="ORF">GOOTI_064_00150</name>
</gene>
<evidence type="ECO:0000259" key="2">
    <source>
        <dbReference type="Pfam" id="PF03724"/>
    </source>
</evidence>
<sequence length="145" mass="14861">MVSRAVAFACVVAAVSIATACGDSGSSSGQLDPNVMVGKNYSSTSVTGTQIPGGGPLEVSFPEAGRISTTAGCNRHNGAVTFTDDTFRANKLASTMMACPPPRDGADNWLNDFLSDSVTWKLDGATLTLSHGATKVVLAETSDQT</sequence>
<dbReference type="InterPro" id="IPR038670">
    <property type="entry name" value="HslJ-like_sf"/>
</dbReference>
<reference evidence="3" key="1">
    <citation type="submission" date="2012-02" db="EMBL/GenBank/DDBJ databases">
        <title>Whole genome shotgun sequence of Gordonia otitidis NBRC 100426.</title>
        <authorList>
            <person name="Yoshida I."/>
            <person name="Hosoyama A."/>
            <person name="Tsuchikane K."/>
            <person name="Katsumata H."/>
            <person name="Yamazaki S."/>
            <person name="Fujita N."/>
        </authorList>
    </citation>
    <scope>NUCLEOTIDE SEQUENCE [LARGE SCALE GENOMIC DNA]</scope>
    <source>
        <strain evidence="3">NBRC 100426</strain>
    </source>
</reference>
<organism evidence="3 4">
    <name type="scientific">Gordonia otitidis (strain DSM 44809 / CCUG 52243 / JCM 12355 / NBRC 100426 / IFM 10032)</name>
    <dbReference type="NCBI Taxonomy" id="1108044"/>
    <lineage>
        <taxon>Bacteria</taxon>
        <taxon>Bacillati</taxon>
        <taxon>Actinomycetota</taxon>
        <taxon>Actinomycetes</taxon>
        <taxon>Mycobacteriales</taxon>
        <taxon>Gordoniaceae</taxon>
        <taxon>Gordonia</taxon>
    </lineage>
</organism>
<keyword evidence="1" id="KW-0732">Signal</keyword>
<dbReference type="STRING" id="1108044.GOOTI_064_00150"/>
<evidence type="ECO:0000313" key="3">
    <source>
        <dbReference type="EMBL" id="GAB33393.1"/>
    </source>
</evidence>
<comment type="caution">
    <text evidence="3">The sequence shown here is derived from an EMBL/GenBank/DDBJ whole genome shotgun (WGS) entry which is preliminary data.</text>
</comment>
<proteinExistence type="predicted"/>